<dbReference type="Gene3D" id="3.30.2090.10">
    <property type="entry name" value="Multidrug efflux transporter AcrB TolC docking domain, DN and DC subdomains"/>
    <property type="match status" value="1"/>
</dbReference>
<dbReference type="InterPro" id="IPR001036">
    <property type="entry name" value="Acrflvin-R"/>
</dbReference>
<organism evidence="1">
    <name type="scientific">marine sediment metagenome</name>
    <dbReference type="NCBI Taxonomy" id="412755"/>
    <lineage>
        <taxon>unclassified sequences</taxon>
        <taxon>metagenomes</taxon>
        <taxon>ecological metagenomes</taxon>
    </lineage>
</organism>
<dbReference type="SUPFAM" id="SSF82714">
    <property type="entry name" value="Multidrug efflux transporter AcrB TolC docking domain, DN and DC subdomains"/>
    <property type="match status" value="1"/>
</dbReference>
<dbReference type="Gene3D" id="3.30.70.1430">
    <property type="entry name" value="Multidrug efflux transporter AcrB pore domain"/>
    <property type="match status" value="1"/>
</dbReference>
<accession>A0A0F9BP73</accession>
<reference evidence="1" key="1">
    <citation type="journal article" date="2015" name="Nature">
        <title>Complex archaea that bridge the gap between prokaryotes and eukaryotes.</title>
        <authorList>
            <person name="Spang A."/>
            <person name="Saw J.H."/>
            <person name="Jorgensen S.L."/>
            <person name="Zaremba-Niedzwiedzka K."/>
            <person name="Martijn J."/>
            <person name="Lind A.E."/>
            <person name="van Eijk R."/>
            <person name="Schleper C."/>
            <person name="Guy L."/>
            <person name="Ettema T.J."/>
        </authorList>
    </citation>
    <scope>NUCLEOTIDE SEQUENCE</scope>
</reference>
<name>A0A0F9BP73_9ZZZZ</name>
<evidence type="ECO:0008006" key="2">
    <source>
        <dbReference type="Google" id="ProtNLM"/>
    </source>
</evidence>
<dbReference type="Pfam" id="PF00873">
    <property type="entry name" value="ACR_tran"/>
    <property type="match status" value="1"/>
</dbReference>
<dbReference type="PANTHER" id="PTHR32063:SF16">
    <property type="entry name" value="CATION EFFLUX SYSTEM (ACRB_ACRD_ACRF FAMILY)"/>
    <property type="match status" value="1"/>
</dbReference>
<dbReference type="GO" id="GO:0042910">
    <property type="term" value="F:xenobiotic transmembrane transporter activity"/>
    <property type="evidence" value="ECO:0007669"/>
    <property type="project" value="TreeGrafter"/>
</dbReference>
<dbReference type="EMBL" id="LAZR01050969">
    <property type="protein sequence ID" value="KKK86171.1"/>
    <property type="molecule type" value="Genomic_DNA"/>
</dbReference>
<protein>
    <recommendedName>
        <fullName evidence="2">AcrB/AcrD/AcrF family protein</fullName>
    </recommendedName>
</protein>
<dbReference type="AlphaFoldDB" id="A0A0F9BP73"/>
<dbReference type="Gene3D" id="3.30.70.1320">
    <property type="entry name" value="Multidrug efflux transporter AcrB pore domain like"/>
    <property type="match status" value="1"/>
</dbReference>
<feature type="non-terminal residue" evidence="1">
    <location>
        <position position="418"/>
    </location>
</feature>
<evidence type="ECO:0000313" key="1">
    <source>
        <dbReference type="EMBL" id="KKK86171.1"/>
    </source>
</evidence>
<dbReference type="SUPFAM" id="SSF82693">
    <property type="entry name" value="Multidrug efflux transporter AcrB pore domain, PN1, PN2, PC1 and PC2 subdomains"/>
    <property type="match status" value="2"/>
</dbReference>
<feature type="non-terminal residue" evidence="1">
    <location>
        <position position="1"/>
    </location>
</feature>
<dbReference type="GO" id="GO:0005886">
    <property type="term" value="C:plasma membrane"/>
    <property type="evidence" value="ECO:0007669"/>
    <property type="project" value="TreeGrafter"/>
</dbReference>
<proteinExistence type="predicted"/>
<dbReference type="PANTHER" id="PTHR32063">
    <property type="match status" value="1"/>
</dbReference>
<dbReference type="InterPro" id="IPR027463">
    <property type="entry name" value="AcrB_DN_DC_subdom"/>
</dbReference>
<comment type="caution">
    <text evidence="1">The sequence shown here is derived from an EMBL/GenBank/DDBJ whole genome shotgun (WGS) entry which is preliminary data.</text>
</comment>
<gene>
    <name evidence="1" type="ORF">LCGC14_2765910</name>
</gene>
<sequence length="418" mass="46435">VYPDPDVVDLILILPDGSFTSIEMSNVSSFVIPDDPNEVNYPYANMWGTEYFVSVNMSDYYDFNEKSANVGYFFSAPLTGGYNSILLDSGVASTDMYFSSDDDFFDKPFEIYVQGIDKEKPQIVVPMLDIYVSAPSIEAPEVARLVTQPLEKLLAQLRGVEHIYSTTQSNGTVVTLRFTVGHDREQAILDTYAKLYSYQHTMASVISSWQVRPVEVNDVPIVMLGLFSKDPKLYNDYELTRFANEIANSLQRIENTSEVKVIAGRKRTLTVNLDATALAAHQTTLSDVYYALSDSNQLFQVGSVVNAEQQIMLQAGDVLRTKAAIEQLVVNVINGKSVYLKDIAKVLDGPSEPENYQWLAQSDTTQEHPLVTLSVAKKAGTNAVAVANDVHAMMADLKTNFLPSQIDYTILRDYGQTA</sequence>